<proteinExistence type="inferred from homology"/>
<evidence type="ECO:0000256" key="4">
    <source>
        <dbReference type="ARBA" id="ARBA00022801"/>
    </source>
</evidence>
<dbReference type="InterPro" id="IPR013783">
    <property type="entry name" value="Ig-like_fold"/>
</dbReference>
<dbReference type="InterPro" id="IPR008965">
    <property type="entry name" value="CBM2/CBM3_carb-bd_dom_sf"/>
</dbReference>
<dbReference type="SMART" id="SM01081">
    <property type="entry name" value="CHB_HEX"/>
    <property type="match status" value="1"/>
</dbReference>
<dbReference type="SUPFAM" id="SSF81296">
    <property type="entry name" value="E set domains"/>
    <property type="match status" value="1"/>
</dbReference>
<dbReference type="Pfam" id="PF03173">
    <property type="entry name" value="CHB_HEX"/>
    <property type="match status" value="1"/>
</dbReference>
<accession>A0A364Y439</accession>
<comment type="similarity">
    <text evidence="2">Belongs to the glycosyl hydrolase 20 family.</text>
</comment>
<dbReference type="InterPro" id="IPR025705">
    <property type="entry name" value="Beta_hexosaminidase_sua/sub"/>
</dbReference>
<dbReference type="Pfam" id="PF00728">
    <property type="entry name" value="Glyco_hydro_20"/>
    <property type="match status" value="1"/>
</dbReference>
<evidence type="ECO:0000313" key="11">
    <source>
        <dbReference type="EMBL" id="RAW01627.1"/>
    </source>
</evidence>
<keyword evidence="5" id="KW-0326">Glycosidase</keyword>
<dbReference type="OrthoDB" id="9763537at2"/>
<dbReference type="GO" id="GO:0030247">
    <property type="term" value="F:polysaccharide binding"/>
    <property type="evidence" value="ECO:0007669"/>
    <property type="project" value="InterPro"/>
</dbReference>
<dbReference type="InterPro" id="IPR029018">
    <property type="entry name" value="Hex-like_dom2"/>
</dbReference>
<dbReference type="Pfam" id="PF03174">
    <property type="entry name" value="CHB_HEX_C"/>
    <property type="match status" value="1"/>
</dbReference>
<dbReference type="InterPro" id="IPR015883">
    <property type="entry name" value="Glyco_hydro_20_cat"/>
</dbReference>
<feature type="chain" id="PRO_5016793618" description="beta-N-acetylhexosaminidase" evidence="9">
    <location>
        <begin position="20"/>
        <end position="852"/>
    </location>
</feature>
<dbReference type="EMBL" id="QMFY01000003">
    <property type="protein sequence ID" value="RAW01627.1"/>
    <property type="molecule type" value="Genomic_DNA"/>
</dbReference>
<feature type="active site" description="Proton donor" evidence="8">
    <location>
        <position position="522"/>
    </location>
</feature>
<dbReference type="SUPFAM" id="SSF49384">
    <property type="entry name" value="Carbohydrate-binding domain"/>
    <property type="match status" value="1"/>
</dbReference>
<dbReference type="Gene3D" id="2.60.40.10">
    <property type="entry name" value="Immunoglobulins"/>
    <property type="match status" value="1"/>
</dbReference>
<dbReference type="PRINTS" id="PR00738">
    <property type="entry name" value="GLHYDRLASE20"/>
</dbReference>
<feature type="signal peptide" evidence="9">
    <location>
        <begin position="1"/>
        <end position="19"/>
    </location>
</feature>
<reference evidence="11 12" key="1">
    <citation type="submission" date="2018-06" db="EMBL/GenBank/DDBJ databases">
        <title>Chryseolinea flavus sp. nov., a member of the phylum Bacteroidetes isolated from soil.</title>
        <authorList>
            <person name="Li Y."/>
            <person name="Wang J."/>
        </authorList>
    </citation>
    <scope>NUCLEOTIDE SEQUENCE [LARGE SCALE GENOMIC DNA]</scope>
    <source>
        <strain evidence="11 12">SDU1-6</strain>
    </source>
</reference>
<dbReference type="AlphaFoldDB" id="A0A364Y439"/>
<dbReference type="GO" id="GO:0030203">
    <property type="term" value="P:glycosaminoglycan metabolic process"/>
    <property type="evidence" value="ECO:0007669"/>
    <property type="project" value="TreeGrafter"/>
</dbReference>
<gene>
    <name evidence="11" type="ORF">DQQ10_08195</name>
</gene>
<dbReference type="InterPro" id="IPR015882">
    <property type="entry name" value="HEX_bac_N"/>
</dbReference>
<evidence type="ECO:0000256" key="2">
    <source>
        <dbReference type="ARBA" id="ARBA00006285"/>
    </source>
</evidence>
<dbReference type="Gene3D" id="3.30.379.10">
    <property type="entry name" value="Chitobiase/beta-hexosaminidase domain 2-like"/>
    <property type="match status" value="1"/>
</dbReference>
<keyword evidence="12" id="KW-1185">Reference proteome</keyword>
<dbReference type="CDD" id="cd02847">
    <property type="entry name" value="E_set_Chitobiase_C"/>
    <property type="match status" value="1"/>
</dbReference>
<dbReference type="InterPro" id="IPR017853">
    <property type="entry name" value="GH"/>
</dbReference>
<dbReference type="Pfam" id="PF02838">
    <property type="entry name" value="Glyco_hydro_20b"/>
    <property type="match status" value="1"/>
</dbReference>
<evidence type="ECO:0000256" key="9">
    <source>
        <dbReference type="SAM" id="SignalP"/>
    </source>
</evidence>
<dbReference type="PANTHER" id="PTHR22600">
    <property type="entry name" value="BETA-HEXOSAMINIDASE"/>
    <property type="match status" value="1"/>
</dbReference>
<evidence type="ECO:0000256" key="1">
    <source>
        <dbReference type="ARBA" id="ARBA00001231"/>
    </source>
</evidence>
<dbReference type="GO" id="GO:0016020">
    <property type="term" value="C:membrane"/>
    <property type="evidence" value="ECO:0007669"/>
    <property type="project" value="TreeGrafter"/>
</dbReference>
<keyword evidence="4" id="KW-0378">Hydrolase</keyword>
<sequence length="852" mass="96188">MIKTIFTIIMLMISSVTFSQQLPDVSKLYIEWEVVENNHQNETATLSAFTITNKGKQIFPSSGWSMYFNFIRDIKSSTGSVRVERLNGDLFRVFPLKNFEGIKPGASLRIEFVSGDWVVNFTDAPAGLYFIFDAAPTKGYSISHYTVKPSTTPKQYLRFAADKIGLITPEMLYEQNRIITTLPEKDIVKIFPAPLQYQVLTGSVELNAHVEIVSDQTFSNEASYLAETLFGILGKKPVVVPTATSGKMKIQFVKSDFPEEAYELNINDTGVTITASSGHGIFNGVQSFLSLMPPSTWASIKSEVVVPFVSVKDEPRFPHRAFMLDVSRNFQTKQQILRLLDLMAMYKLNVFHFHLTEDEGWRLEIPSLPELTEVGSKRGHTLDSKQFLPPSFGSGPNVTTPYGSGYYTRADFIEILRYATKRHITVITEIETPGHARAAVKSMDARYECLMKEGKKAEAEKYLLRDLQDASEYRSVQGWTDNVINVAVPSVYTFLETVVDDVLAMYKEAQAPINTIHFGGDEVPAGVWEKSPAVEQLMKVNHNIKSTDDLWYYYYGKVNDIAKKRGLTLYGWEEIAMRKTMLDGNKAYIPNPDFVREGLQVDVWNNVLGWGAEDLAYQLANAGYKVVLSCVSNLYFDMAYHKSFEEPGYYWGAFTDLDKPYYFIPYDYFKNSKEDKLGNALDRKIFIGKERLTDYGKKNIVGIQGLLWSETVQGPDRMEYMILPKMLSLAARAWEKDPAWAQEKDEKKSEAMYQEAWSSYLNVVGQRELVRLDNFRGGYHYRIPSPGAIVANGKVLANIQLPGLTIRYTTDGSEPTPKSKVYTGPLAAKGNVTLKAFNTKGRSGRSSTISNP</sequence>
<evidence type="ECO:0000256" key="6">
    <source>
        <dbReference type="ARBA" id="ARBA00030512"/>
    </source>
</evidence>
<comment type="catalytic activity">
    <reaction evidence="1">
        <text>Hydrolysis of terminal non-reducing N-acetyl-D-hexosamine residues in N-acetyl-beta-D-hexosaminides.</text>
        <dbReference type="EC" id="3.2.1.52"/>
    </reaction>
</comment>
<dbReference type="PANTHER" id="PTHR22600:SF57">
    <property type="entry name" value="BETA-N-ACETYLHEXOSAMINIDASE"/>
    <property type="match status" value="1"/>
</dbReference>
<evidence type="ECO:0000256" key="5">
    <source>
        <dbReference type="ARBA" id="ARBA00023295"/>
    </source>
</evidence>
<dbReference type="SUPFAM" id="SSF51445">
    <property type="entry name" value="(Trans)glycosidases"/>
    <property type="match status" value="1"/>
</dbReference>
<feature type="domain" description="Chitobiase/beta-hexosaminidases N-terminal" evidence="10">
    <location>
        <begin position="26"/>
        <end position="171"/>
    </location>
</feature>
<dbReference type="SUPFAM" id="SSF55545">
    <property type="entry name" value="beta-N-acetylhexosaminidase-like domain"/>
    <property type="match status" value="1"/>
</dbReference>
<evidence type="ECO:0000256" key="8">
    <source>
        <dbReference type="PIRSR" id="PIRSR625705-1"/>
    </source>
</evidence>
<dbReference type="GO" id="GO:0004563">
    <property type="term" value="F:beta-N-acetylhexosaminidase activity"/>
    <property type="evidence" value="ECO:0007669"/>
    <property type="project" value="UniProtKB-EC"/>
</dbReference>
<dbReference type="Gene3D" id="2.60.40.290">
    <property type="match status" value="1"/>
</dbReference>
<comment type="caution">
    <text evidence="11">The sequence shown here is derived from an EMBL/GenBank/DDBJ whole genome shotgun (WGS) entry which is preliminary data.</text>
</comment>
<evidence type="ECO:0000259" key="10">
    <source>
        <dbReference type="SMART" id="SM01081"/>
    </source>
</evidence>
<evidence type="ECO:0000256" key="3">
    <source>
        <dbReference type="ARBA" id="ARBA00012663"/>
    </source>
</evidence>
<keyword evidence="9" id="KW-0732">Signal</keyword>
<dbReference type="Gene3D" id="3.20.20.80">
    <property type="entry name" value="Glycosidases"/>
    <property type="match status" value="1"/>
</dbReference>
<dbReference type="InterPro" id="IPR012291">
    <property type="entry name" value="CBM2_carb-bd_dom_sf"/>
</dbReference>
<dbReference type="InterPro" id="IPR014756">
    <property type="entry name" value="Ig_E-set"/>
</dbReference>
<name>A0A364Y439_9BACT</name>
<evidence type="ECO:0000256" key="7">
    <source>
        <dbReference type="ARBA" id="ARBA00033000"/>
    </source>
</evidence>
<evidence type="ECO:0000313" key="12">
    <source>
        <dbReference type="Proteomes" id="UP000251889"/>
    </source>
</evidence>
<dbReference type="InterPro" id="IPR004867">
    <property type="entry name" value="CHB_C_dom"/>
</dbReference>
<dbReference type="EC" id="3.2.1.52" evidence="3"/>
<dbReference type="GO" id="GO:0005975">
    <property type="term" value="P:carbohydrate metabolic process"/>
    <property type="evidence" value="ECO:0007669"/>
    <property type="project" value="InterPro"/>
</dbReference>
<protein>
    <recommendedName>
        <fullName evidence="3">beta-N-acetylhexosaminidase</fullName>
        <ecNumber evidence="3">3.2.1.52</ecNumber>
    </recommendedName>
    <alternativeName>
        <fullName evidence="6">Beta-N-acetylhexosaminidase</fullName>
    </alternativeName>
    <alternativeName>
        <fullName evidence="7">N-acetyl-beta-glucosaminidase</fullName>
    </alternativeName>
</protein>
<dbReference type="InterPro" id="IPR004866">
    <property type="entry name" value="CHB/HEX_N_dom"/>
</dbReference>
<dbReference type="RefSeq" id="WP_112746367.1">
    <property type="nucleotide sequence ID" value="NZ_QMFY01000003.1"/>
</dbReference>
<dbReference type="Proteomes" id="UP000251889">
    <property type="component" value="Unassembled WGS sequence"/>
</dbReference>
<organism evidence="11 12">
    <name type="scientific">Pseudochryseolinea flava</name>
    <dbReference type="NCBI Taxonomy" id="2059302"/>
    <lineage>
        <taxon>Bacteria</taxon>
        <taxon>Pseudomonadati</taxon>
        <taxon>Bacteroidota</taxon>
        <taxon>Cytophagia</taxon>
        <taxon>Cytophagales</taxon>
        <taxon>Fulvivirgaceae</taxon>
        <taxon>Pseudochryseolinea</taxon>
    </lineage>
</organism>